<comment type="subcellular location">
    <subcellularLocation>
        <location evidence="1">Nucleus</location>
    </subcellularLocation>
</comment>
<evidence type="ECO:0000256" key="6">
    <source>
        <dbReference type="ARBA" id="ARBA00023242"/>
    </source>
</evidence>
<keyword evidence="5" id="KW-0804">Transcription</keyword>
<dbReference type="GO" id="GO:0005634">
    <property type="term" value="C:nucleus"/>
    <property type="evidence" value="ECO:0007669"/>
    <property type="project" value="UniProtKB-SubCell"/>
</dbReference>
<reference evidence="8" key="1">
    <citation type="submission" date="2021-02" db="EMBL/GenBank/DDBJ databases">
        <authorList>
            <person name="Nowell W R."/>
        </authorList>
    </citation>
    <scope>NUCLEOTIDE SEQUENCE</scope>
</reference>
<keyword evidence="4" id="KW-0238">DNA-binding</keyword>
<dbReference type="PANTHER" id="PTHR13044">
    <property type="entry name" value="ACTIVATING TRANSCRIPTION FACTOR ATF 4/5"/>
    <property type="match status" value="1"/>
</dbReference>
<evidence type="ECO:0000256" key="5">
    <source>
        <dbReference type="ARBA" id="ARBA00023163"/>
    </source>
</evidence>
<comment type="similarity">
    <text evidence="2">Belongs to the bZIP family.</text>
</comment>
<evidence type="ECO:0000259" key="7">
    <source>
        <dbReference type="PROSITE" id="PS50217"/>
    </source>
</evidence>
<evidence type="ECO:0000256" key="2">
    <source>
        <dbReference type="ARBA" id="ARBA00007163"/>
    </source>
</evidence>
<dbReference type="GO" id="GO:0001228">
    <property type="term" value="F:DNA-binding transcription activator activity, RNA polymerase II-specific"/>
    <property type="evidence" value="ECO:0007669"/>
    <property type="project" value="TreeGrafter"/>
</dbReference>
<organism evidence="8 9">
    <name type="scientific">Adineta ricciae</name>
    <name type="common">Rotifer</name>
    <dbReference type="NCBI Taxonomy" id="249248"/>
    <lineage>
        <taxon>Eukaryota</taxon>
        <taxon>Metazoa</taxon>
        <taxon>Spiralia</taxon>
        <taxon>Gnathifera</taxon>
        <taxon>Rotifera</taxon>
        <taxon>Eurotatoria</taxon>
        <taxon>Bdelloidea</taxon>
        <taxon>Adinetida</taxon>
        <taxon>Adinetidae</taxon>
        <taxon>Adineta</taxon>
    </lineage>
</organism>
<sequence length="281" mass="31891">MRHDESGTLHHAHQLRLSTIFACLLNCNMTFTTAFATQTSASSVSNVNEQNAFRDESTHGLNDSYHRSQWYDNDAQFPLITSETNEYNLVTTDNTTENNDNNQNNYDLLSSFDFPVLTELEDLQFEKYLSRSSYATNTMDVQPLSNSDESTFYAVDDDTSPWLGGECTVGSESTVEDMAVPPSPVFSTTSGCSSVTEKRVVKKRAFSATERKLRKKDQNKAAAEKYRLKKKSERDDLVSRHAGLKSQNQELKFQLDNLTFRLEQFKQLFVDVLQIPIPTSK</sequence>
<keyword evidence="6" id="KW-0539">Nucleus</keyword>
<dbReference type="PROSITE" id="PS00036">
    <property type="entry name" value="BZIP_BASIC"/>
    <property type="match status" value="1"/>
</dbReference>
<evidence type="ECO:0000256" key="3">
    <source>
        <dbReference type="ARBA" id="ARBA00023015"/>
    </source>
</evidence>
<dbReference type="Pfam" id="PF00170">
    <property type="entry name" value="bZIP_1"/>
    <property type="match status" value="1"/>
</dbReference>
<dbReference type="SUPFAM" id="SSF57959">
    <property type="entry name" value="Leucine zipper domain"/>
    <property type="match status" value="1"/>
</dbReference>
<name>A0A814AA80_ADIRI</name>
<dbReference type="GO" id="GO:0000977">
    <property type="term" value="F:RNA polymerase II transcription regulatory region sequence-specific DNA binding"/>
    <property type="evidence" value="ECO:0007669"/>
    <property type="project" value="TreeGrafter"/>
</dbReference>
<dbReference type="Proteomes" id="UP000663852">
    <property type="component" value="Unassembled WGS sequence"/>
</dbReference>
<dbReference type="InterPro" id="IPR046347">
    <property type="entry name" value="bZIP_sf"/>
</dbReference>
<dbReference type="InterPro" id="IPR004827">
    <property type="entry name" value="bZIP"/>
</dbReference>
<evidence type="ECO:0000313" key="9">
    <source>
        <dbReference type="Proteomes" id="UP000663852"/>
    </source>
</evidence>
<evidence type="ECO:0000256" key="4">
    <source>
        <dbReference type="ARBA" id="ARBA00023125"/>
    </source>
</evidence>
<dbReference type="SMART" id="SM00338">
    <property type="entry name" value="BRLZ"/>
    <property type="match status" value="1"/>
</dbReference>
<dbReference type="EMBL" id="CAJNOJ010000036">
    <property type="protein sequence ID" value="CAF0911835.1"/>
    <property type="molecule type" value="Genomic_DNA"/>
</dbReference>
<protein>
    <recommendedName>
        <fullName evidence="7">BZIP domain-containing protein</fullName>
    </recommendedName>
</protein>
<dbReference type="CDD" id="cd14692">
    <property type="entry name" value="bZIP_ATF4"/>
    <property type="match status" value="1"/>
</dbReference>
<evidence type="ECO:0000256" key="1">
    <source>
        <dbReference type="ARBA" id="ARBA00004123"/>
    </source>
</evidence>
<feature type="domain" description="BZIP" evidence="7">
    <location>
        <begin position="209"/>
        <end position="272"/>
    </location>
</feature>
<proteinExistence type="inferred from homology"/>
<gene>
    <name evidence="8" type="ORF">EDS130_LOCUS10314</name>
</gene>
<keyword evidence="3" id="KW-0805">Transcription regulation</keyword>
<dbReference type="Gene3D" id="1.20.5.170">
    <property type="match status" value="1"/>
</dbReference>
<accession>A0A814AA80</accession>
<comment type="caution">
    <text evidence="8">The sequence shown here is derived from an EMBL/GenBank/DDBJ whole genome shotgun (WGS) entry which is preliminary data.</text>
</comment>
<dbReference type="AlphaFoldDB" id="A0A814AA80"/>
<evidence type="ECO:0000313" key="8">
    <source>
        <dbReference type="EMBL" id="CAF0911835.1"/>
    </source>
</evidence>
<dbReference type="PROSITE" id="PS50217">
    <property type="entry name" value="BZIP"/>
    <property type="match status" value="1"/>
</dbReference>
<dbReference type="PANTHER" id="PTHR13044:SF14">
    <property type="entry name" value="CRYPTOCEPHAL, ISOFORM A"/>
    <property type="match status" value="1"/>
</dbReference>
<dbReference type="OrthoDB" id="5847285at2759"/>